<keyword evidence="14" id="KW-0256">Endoplasmic reticulum</keyword>
<dbReference type="PANTHER" id="PTHR11035">
    <property type="entry name" value="VERY-LONG-CHAIN (3R)-3-HYDROXYACYL-COA DEHYDRATASE"/>
    <property type="match status" value="1"/>
</dbReference>
<comment type="catalytic activity">
    <reaction evidence="13 14">
        <text>a very-long-chain (3R)-3-hydroxyacyl-CoA = a very-long-chain (2E)-enoyl-CoA + H2O</text>
        <dbReference type="Rhea" id="RHEA:45812"/>
        <dbReference type="ChEBI" id="CHEBI:15377"/>
        <dbReference type="ChEBI" id="CHEBI:83728"/>
        <dbReference type="ChEBI" id="CHEBI:85440"/>
        <dbReference type="EC" id="4.2.1.134"/>
    </reaction>
</comment>
<dbReference type="OrthoDB" id="46988at2759"/>
<dbReference type="Proteomes" id="UP000636479">
    <property type="component" value="Unassembled WGS sequence"/>
</dbReference>
<dbReference type="UniPathway" id="UPA00094"/>
<evidence type="ECO:0000256" key="1">
    <source>
        <dbReference type="ARBA" id="ARBA00004141"/>
    </source>
</evidence>
<evidence type="ECO:0000256" key="14">
    <source>
        <dbReference type="RuleBase" id="RU363109"/>
    </source>
</evidence>
<keyword evidence="6 14" id="KW-0812">Transmembrane</keyword>
<name>A0A8H6TDF0_9AGAR</name>
<evidence type="ECO:0000313" key="17">
    <source>
        <dbReference type="Proteomes" id="UP000636479"/>
    </source>
</evidence>
<evidence type="ECO:0000256" key="5">
    <source>
        <dbReference type="ARBA" id="ARBA00022516"/>
    </source>
</evidence>
<dbReference type="GO" id="GO:0030497">
    <property type="term" value="P:fatty acid elongation"/>
    <property type="evidence" value="ECO:0007669"/>
    <property type="project" value="TreeGrafter"/>
</dbReference>
<evidence type="ECO:0000256" key="7">
    <source>
        <dbReference type="ARBA" id="ARBA00022832"/>
    </source>
</evidence>
<gene>
    <name evidence="16" type="ORF">MIND_00052700</name>
</gene>
<dbReference type="AlphaFoldDB" id="A0A8H6TDF0"/>
<evidence type="ECO:0000256" key="15">
    <source>
        <dbReference type="SAM" id="MobiDB-lite"/>
    </source>
</evidence>
<feature type="transmembrane region" description="Helical" evidence="14">
    <location>
        <begin position="35"/>
        <end position="57"/>
    </location>
</feature>
<reference evidence="16" key="1">
    <citation type="submission" date="2020-05" db="EMBL/GenBank/DDBJ databases">
        <title>Mycena genomes resolve the evolution of fungal bioluminescence.</title>
        <authorList>
            <person name="Tsai I.J."/>
        </authorList>
    </citation>
    <scope>NUCLEOTIDE SEQUENCE</scope>
    <source>
        <strain evidence="16">171206Taipei</strain>
    </source>
</reference>
<evidence type="ECO:0000256" key="11">
    <source>
        <dbReference type="ARBA" id="ARBA00023160"/>
    </source>
</evidence>
<proteinExistence type="inferred from homology"/>
<dbReference type="PANTHER" id="PTHR11035:SF3">
    <property type="entry name" value="VERY-LONG-CHAIN (3R)-3-HYDROXYACYL-COA DEHYDRATASE"/>
    <property type="match status" value="1"/>
</dbReference>
<evidence type="ECO:0000256" key="4">
    <source>
        <dbReference type="ARBA" id="ARBA00013122"/>
    </source>
</evidence>
<evidence type="ECO:0000256" key="9">
    <source>
        <dbReference type="ARBA" id="ARBA00023098"/>
    </source>
</evidence>
<feature type="transmembrane region" description="Helical" evidence="14">
    <location>
        <begin position="259"/>
        <end position="276"/>
    </location>
</feature>
<dbReference type="GO" id="GO:0005789">
    <property type="term" value="C:endoplasmic reticulum membrane"/>
    <property type="evidence" value="ECO:0007669"/>
    <property type="project" value="UniProtKB-SubCell"/>
</dbReference>
<evidence type="ECO:0000256" key="6">
    <source>
        <dbReference type="ARBA" id="ARBA00022692"/>
    </source>
</evidence>
<comment type="function">
    <text evidence="14">Catalyzes the third of the four reactions of the long-chain fatty acids elongation cycle. This endoplasmic reticulum-bound enzymatic process, allows the addition of two carbons to the chain of long- and very long-chain fatty acids/VLCFAs per cycle. This enzyme catalyzes the dehydration of the 3-hydroxyacyl-CoA intermediate into trans-2,3-enoyl-CoA, within each cycle of fatty acid elongation. Thereby, it participates to the production of VLCFAs of different chain lengths that are involved in multiple biological processes as precursors of membrane lipids and lipid mediators.</text>
</comment>
<dbReference type="InterPro" id="IPR007482">
    <property type="entry name" value="Tyr_Pase-like_PTPLA"/>
</dbReference>
<dbReference type="Pfam" id="PF04387">
    <property type="entry name" value="PTPLA"/>
    <property type="match status" value="1"/>
</dbReference>
<comment type="similarity">
    <text evidence="3 14">Belongs to the very long-chain fatty acids dehydratase HACD family.</text>
</comment>
<sequence>MANKKTAPAPVATTNSAPPVPPKASKSGNAPFVKYYLLAYNVLSTLGWGYVLVLTLVHLFNLDGRASVLGKPVVIAAPSAFSRFMSSIPFFKSPPPSPATITIQSRLPAFLQPIYTRSITTYTRVGNTVAVVQTFALLEVAHVLLGWVRSPLQTTAMQVASRLWIVWGIVQQFGVARANPLYTSCVLAWSITEVVRYSFYASNLLGQEPPVLLYLRYTLFYVLYPIGAGSEAFLSYATLPIPSGVPSVQSFLGWSVGEYVRLALFITWWPALYQLYTYMIKQRRKIYGAQKKVKTN</sequence>
<dbReference type="EC" id="4.2.1.134" evidence="4 14"/>
<comment type="pathway">
    <text evidence="2 14">Lipid metabolism; fatty acid biosynthesis.</text>
</comment>
<dbReference type="RefSeq" id="XP_037225404.1">
    <property type="nucleotide sequence ID" value="XM_037357494.1"/>
</dbReference>
<keyword evidence="17" id="KW-1185">Reference proteome</keyword>
<comment type="caution">
    <text evidence="14">Lacks conserved residue(s) required for the propagation of feature annotation.</text>
</comment>
<evidence type="ECO:0000256" key="12">
    <source>
        <dbReference type="ARBA" id="ARBA00023239"/>
    </source>
</evidence>
<evidence type="ECO:0000256" key="2">
    <source>
        <dbReference type="ARBA" id="ARBA00005194"/>
    </source>
</evidence>
<protein>
    <recommendedName>
        <fullName evidence="4 14">Very-long-chain (3R)-3-hydroxyacyl-CoA dehydratase</fullName>
        <ecNumber evidence="4 14">4.2.1.134</ecNumber>
    </recommendedName>
</protein>
<keyword evidence="9 14" id="KW-0443">Lipid metabolism</keyword>
<comment type="subcellular location">
    <subcellularLocation>
        <location evidence="14">Endoplasmic reticulum membrane</location>
        <topology evidence="14">Multi-pass membrane protein</topology>
    </subcellularLocation>
    <subcellularLocation>
        <location evidence="1">Membrane</location>
        <topology evidence="1">Multi-pass membrane protein</topology>
    </subcellularLocation>
</comment>
<dbReference type="GeneID" id="59340010"/>
<dbReference type="GO" id="GO:0102158">
    <property type="term" value="F:very-long-chain (3R)-3-hydroxyacyl-CoA dehydratase activity"/>
    <property type="evidence" value="ECO:0007669"/>
    <property type="project" value="UniProtKB-EC"/>
</dbReference>
<accession>A0A8H6TDF0</accession>
<dbReference type="GO" id="GO:0042761">
    <property type="term" value="P:very long-chain fatty acid biosynthetic process"/>
    <property type="evidence" value="ECO:0007669"/>
    <property type="project" value="TreeGrafter"/>
</dbReference>
<keyword evidence="5 14" id="KW-0444">Lipid biosynthesis</keyword>
<feature type="transmembrane region" description="Helical" evidence="14">
    <location>
        <begin position="219"/>
        <end position="239"/>
    </location>
</feature>
<keyword evidence="11 14" id="KW-0275">Fatty acid biosynthesis</keyword>
<keyword evidence="7 14" id="KW-0276">Fatty acid metabolism</keyword>
<organism evidence="16 17">
    <name type="scientific">Mycena indigotica</name>
    <dbReference type="NCBI Taxonomy" id="2126181"/>
    <lineage>
        <taxon>Eukaryota</taxon>
        <taxon>Fungi</taxon>
        <taxon>Dikarya</taxon>
        <taxon>Basidiomycota</taxon>
        <taxon>Agaricomycotina</taxon>
        <taxon>Agaricomycetes</taxon>
        <taxon>Agaricomycetidae</taxon>
        <taxon>Agaricales</taxon>
        <taxon>Marasmiineae</taxon>
        <taxon>Mycenaceae</taxon>
        <taxon>Mycena</taxon>
    </lineage>
</organism>
<keyword evidence="8 14" id="KW-1133">Transmembrane helix</keyword>
<dbReference type="GO" id="GO:0030148">
    <property type="term" value="P:sphingolipid biosynthetic process"/>
    <property type="evidence" value="ECO:0007669"/>
    <property type="project" value="TreeGrafter"/>
</dbReference>
<comment type="caution">
    <text evidence="16">The sequence shown here is derived from an EMBL/GenBank/DDBJ whole genome shotgun (WGS) entry which is preliminary data.</text>
</comment>
<feature type="region of interest" description="Disordered" evidence="15">
    <location>
        <begin position="1"/>
        <end position="26"/>
    </location>
</feature>
<evidence type="ECO:0000313" key="16">
    <source>
        <dbReference type="EMBL" id="KAF7315381.1"/>
    </source>
</evidence>
<dbReference type="EMBL" id="JACAZF010000001">
    <property type="protein sequence ID" value="KAF7315381.1"/>
    <property type="molecule type" value="Genomic_DNA"/>
</dbReference>
<keyword evidence="10 14" id="KW-0472">Membrane</keyword>
<evidence type="ECO:0000256" key="8">
    <source>
        <dbReference type="ARBA" id="ARBA00022989"/>
    </source>
</evidence>
<keyword evidence="12 14" id="KW-0456">Lyase</keyword>
<evidence type="ECO:0000256" key="13">
    <source>
        <dbReference type="ARBA" id="ARBA00036671"/>
    </source>
</evidence>
<evidence type="ECO:0000256" key="10">
    <source>
        <dbReference type="ARBA" id="ARBA00023136"/>
    </source>
</evidence>
<evidence type="ECO:0000256" key="3">
    <source>
        <dbReference type="ARBA" id="ARBA00007811"/>
    </source>
</evidence>